<keyword evidence="5 7" id="KW-0342">GTP-binding</keyword>
<dbReference type="GO" id="GO:0031683">
    <property type="term" value="F:G-protein beta/gamma-subunit complex binding"/>
    <property type="evidence" value="ECO:0007669"/>
    <property type="project" value="InterPro"/>
</dbReference>
<reference evidence="10 11" key="1">
    <citation type="journal article" date="2018" name="Front. Microbiol.">
        <title>Prospects for Fungal Bioremediation of Acidic Radioactive Waste Sites: Characterization and Genome Sequence of Rhodotorula taiwanensis MD1149.</title>
        <authorList>
            <person name="Tkavc R."/>
            <person name="Matrosova V.Y."/>
            <person name="Grichenko O.E."/>
            <person name="Gostincar C."/>
            <person name="Volpe R.P."/>
            <person name="Klimenkova P."/>
            <person name="Gaidamakova E.K."/>
            <person name="Zhou C.E."/>
            <person name="Stewart B.J."/>
            <person name="Lyman M.G."/>
            <person name="Malfatti S.A."/>
            <person name="Rubinfeld B."/>
            <person name="Courtot M."/>
            <person name="Singh J."/>
            <person name="Dalgard C.L."/>
            <person name="Hamilton T."/>
            <person name="Frey K.G."/>
            <person name="Gunde-Cimerman N."/>
            <person name="Dugan L."/>
            <person name="Daly M.J."/>
        </authorList>
    </citation>
    <scope>NUCLEOTIDE SEQUENCE [LARGE SCALE GENOMIC DNA]</scope>
    <source>
        <strain evidence="10 11">MD1149</strain>
    </source>
</reference>
<evidence type="ECO:0000313" key="10">
    <source>
        <dbReference type="EMBL" id="POY73248.1"/>
    </source>
</evidence>
<protein>
    <submittedName>
        <fullName evidence="10">Uncharacterized protein</fullName>
    </submittedName>
</protein>
<dbReference type="GO" id="GO:0007266">
    <property type="term" value="P:Rho protein signal transduction"/>
    <property type="evidence" value="ECO:0007669"/>
    <property type="project" value="InterPro"/>
</dbReference>
<dbReference type="GO" id="GO:0003924">
    <property type="term" value="F:GTPase activity"/>
    <property type="evidence" value="ECO:0007669"/>
    <property type="project" value="InterPro"/>
</dbReference>
<evidence type="ECO:0000313" key="11">
    <source>
        <dbReference type="Proteomes" id="UP000237144"/>
    </source>
</evidence>
<evidence type="ECO:0000256" key="1">
    <source>
        <dbReference type="ARBA" id="ARBA00007976"/>
    </source>
</evidence>
<proteinExistence type="inferred from homology"/>
<dbReference type="InterPro" id="IPR011025">
    <property type="entry name" value="GproteinA_insert"/>
</dbReference>
<dbReference type="GO" id="GO:0046872">
    <property type="term" value="F:metal ion binding"/>
    <property type="evidence" value="ECO:0007669"/>
    <property type="project" value="UniProtKB-KW"/>
</dbReference>
<keyword evidence="11" id="KW-1185">Reference proteome</keyword>
<comment type="similarity">
    <text evidence="1">Belongs to the G-alpha family. G(q) subfamily.</text>
</comment>
<dbReference type="GO" id="GO:0000750">
    <property type="term" value="P:pheromone-dependent signal transduction involved in conjugation with cellular fusion"/>
    <property type="evidence" value="ECO:0007669"/>
    <property type="project" value="TreeGrafter"/>
</dbReference>
<dbReference type="GO" id="GO:0001664">
    <property type="term" value="F:G protein-coupled receptor binding"/>
    <property type="evidence" value="ECO:0007669"/>
    <property type="project" value="InterPro"/>
</dbReference>
<keyword evidence="6" id="KW-0807">Transducer</keyword>
<dbReference type="Gene3D" id="1.10.400.10">
    <property type="entry name" value="GI Alpha 1, domain 2-like"/>
    <property type="match status" value="1"/>
</dbReference>
<dbReference type="Pfam" id="PF00503">
    <property type="entry name" value="G-alpha"/>
    <property type="match status" value="1"/>
</dbReference>
<dbReference type="GO" id="GO:0005737">
    <property type="term" value="C:cytoplasm"/>
    <property type="evidence" value="ECO:0007669"/>
    <property type="project" value="TreeGrafter"/>
</dbReference>
<accession>A0A2S5B8Z5</accession>
<dbReference type="PANTHER" id="PTHR10218">
    <property type="entry name" value="GTP-BINDING PROTEIN ALPHA SUBUNIT"/>
    <property type="match status" value="1"/>
</dbReference>
<dbReference type="PROSITE" id="PS51882">
    <property type="entry name" value="G_ALPHA"/>
    <property type="match status" value="1"/>
</dbReference>
<keyword evidence="3 7" id="KW-0547">Nucleotide-binding</keyword>
<feature type="binding site" evidence="7">
    <location>
        <begin position="278"/>
        <end position="281"/>
    </location>
    <ligand>
        <name>GTP</name>
        <dbReference type="ChEBI" id="CHEBI:37565"/>
    </ligand>
</feature>
<dbReference type="EMBL" id="PJQD01000038">
    <property type="protein sequence ID" value="POY73248.1"/>
    <property type="molecule type" value="Genomic_DNA"/>
</dbReference>
<organism evidence="10 11">
    <name type="scientific">Rhodotorula taiwanensis</name>
    <dbReference type="NCBI Taxonomy" id="741276"/>
    <lineage>
        <taxon>Eukaryota</taxon>
        <taxon>Fungi</taxon>
        <taxon>Dikarya</taxon>
        <taxon>Basidiomycota</taxon>
        <taxon>Pucciniomycotina</taxon>
        <taxon>Microbotryomycetes</taxon>
        <taxon>Sporidiobolales</taxon>
        <taxon>Sporidiobolaceae</taxon>
        <taxon>Rhodotorula</taxon>
    </lineage>
</organism>
<dbReference type="SMART" id="SM00275">
    <property type="entry name" value="G_alpha"/>
    <property type="match status" value="1"/>
</dbReference>
<keyword evidence="4 8" id="KW-0460">Magnesium</keyword>
<evidence type="ECO:0000256" key="9">
    <source>
        <dbReference type="SAM" id="MobiDB-lite"/>
    </source>
</evidence>
<dbReference type="GO" id="GO:0005525">
    <property type="term" value="F:GTP binding"/>
    <property type="evidence" value="ECO:0007669"/>
    <property type="project" value="UniProtKB-KW"/>
</dbReference>
<dbReference type="PRINTS" id="PR00440">
    <property type="entry name" value="GPROTEINA12"/>
</dbReference>
<feature type="binding site" evidence="7">
    <location>
        <begin position="184"/>
        <end position="190"/>
    </location>
    <ligand>
        <name>GTP</name>
        <dbReference type="ChEBI" id="CHEBI:37565"/>
    </ligand>
</feature>
<dbReference type="Proteomes" id="UP000237144">
    <property type="component" value="Unassembled WGS sequence"/>
</dbReference>
<dbReference type="SUPFAM" id="SSF52540">
    <property type="entry name" value="P-loop containing nucleoside triphosphate hydrolases"/>
    <property type="match status" value="1"/>
</dbReference>
<dbReference type="InterPro" id="IPR001019">
    <property type="entry name" value="Gprotein_alpha_su"/>
</dbReference>
<evidence type="ECO:0000256" key="6">
    <source>
        <dbReference type="ARBA" id="ARBA00023224"/>
    </source>
</evidence>
<keyword evidence="2 8" id="KW-0479">Metal-binding</keyword>
<dbReference type="InterPro" id="IPR027417">
    <property type="entry name" value="P-loop_NTPase"/>
</dbReference>
<feature type="binding site" evidence="8">
    <location>
        <position position="56"/>
    </location>
    <ligand>
        <name>Mg(2+)</name>
        <dbReference type="ChEBI" id="CHEBI:18420"/>
    </ligand>
</feature>
<dbReference type="CDD" id="cd00066">
    <property type="entry name" value="G-alpha"/>
    <property type="match status" value="1"/>
</dbReference>
<dbReference type="STRING" id="741276.A0A2S5B8Z5"/>
<evidence type="ECO:0000256" key="8">
    <source>
        <dbReference type="PIRSR" id="PIRSR601019-2"/>
    </source>
</evidence>
<name>A0A2S5B8Z5_9BASI</name>
<evidence type="ECO:0000256" key="5">
    <source>
        <dbReference type="ARBA" id="ARBA00023134"/>
    </source>
</evidence>
<dbReference type="GO" id="GO:0005834">
    <property type="term" value="C:heterotrimeric G-protein complex"/>
    <property type="evidence" value="ECO:0007669"/>
    <property type="project" value="TreeGrafter"/>
</dbReference>
<evidence type="ECO:0000256" key="2">
    <source>
        <dbReference type="ARBA" id="ARBA00022723"/>
    </source>
</evidence>
<feature type="binding site" evidence="7">
    <location>
        <begin position="209"/>
        <end position="213"/>
    </location>
    <ligand>
        <name>GTP</name>
        <dbReference type="ChEBI" id="CHEBI:37565"/>
    </ligand>
</feature>
<sequence>MGVCASTEQGGRSDWQASPQETMQSRAIDRLLREEEERLAREIKMLLLGPGSSGKSTILKQMKLIHLSGFSDAEVEMYRQQIFMNVRDGIRACLSVMELEGMELANPNLLELWELAESTMQVRVGQAYPYALKSWLKAIWNDAGMKVINASGDEATIPESLPYFMANIDRLFRPTYIPSEQDILRCRQKTTGITETAFQQRGTQYRIFDVGGQRSERRKWVHCFDSVTAVIFLASLAGYDQVLHEDRSSNQMQEALMLFDSICNSRWFADTAMILFLNKQDVFKERLPTSPIQPYFPDYEGDPKDYLAAQEYFRSRFMRLNRSESKPIYAHYTTAVDTKLVKVVFASVTDVILNRNLEALMLGSPTRVVFFP</sequence>
<feature type="region of interest" description="Disordered" evidence="9">
    <location>
        <begin position="1"/>
        <end position="20"/>
    </location>
</feature>
<comment type="caution">
    <text evidence="10">The sequence shown here is derived from an EMBL/GenBank/DDBJ whole genome shotgun (WGS) entry which is preliminary data.</text>
</comment>
<gene>
    <name evidence="10" type="ORF">BMF94_3582</name>
</gene>
<dbReference type="PRINTS" id="PR00318">
    <property type="entry name" value="GPROTEINA"/>
</dbReference>
<dbReference type="SUPFAM" id="SSF47895">
    <property type="entry name" value="Transducin (alpha subunit), insertion domain"/>
    <property type="match status" value="1"/>
</dbReference>
<dbReference type="InterPro" id="IPR000469">
    <property type="entry name" value="Gprotein_alpha_12/13"/>
</dbReference>
<dbReference type="Gene3D" id="3.40.50.300">
    <property type="entry name" value="P-loop containing nucleotide triphosphate hydrolases"/>
    <property type="match status" value="1"/>
</dbReference>
<dbReference type="AlphaFoldDB" id="A0A2S5B8Z5"/>
<evidence type="ECO:0000256" key="4">
    <source>
        <dbReference type="ARBA" id="ARBA00022842"/>
    </source>
</evidence>
<feature type="binding site" evidence="7">
    <location>
        <position position="335"/>
    </location>
    <ligand>
        <name>GTP</name>
        <dbReference type="ChEBI" id="CHEBI:37565"/>
    </ligand>
</feature>
<feature type="binding site" evidence="8">
    <location>
        <position position="190"/>
    </location>
    <ligand>
        <name>Mg(2+)</name>
        <dbReference type="ChEBI" id="CHEBI:18420"/>
    </ligand>
</feature>
<dbReference type="OrthoDB" id="5817230at2759"/>
<dbReference type="FunFam" id="3.40.50.300:FF:000051">
    <property type="entry name" value="Guanine nucleotide-binding protein subunit alpha"/>
    <property type="match status" value="1"/>
</dbReference>
<evidence type="ECO:0000256" key="7">
    <source>
        <dbReference type="PIRSR" id="PIRSR601019-1"/>
    </source>
</evidence>
<dbReference type="PANTHER" id="PTHR10218:SF242">
    <property type="entry name" value="GUANINE NUCLEOTIDE-BINDING PROTEIN ALPHA-1 SUBUNIT"/>
    <property type="match status" value="1"/>
</dbReference>
<evidence type="ECO:0000256" key="3">
    <source>
        <dbReference type="ARBA" id="ARBA00022741"/>
    </source>
</evidence>
<dbReference type="GO" id="GO:0007186">
    <property type="term" value="P:G protein-coupled receptor signaling pathway"/>
    <property type="evidence" value="ECO:0007669"/>
    <property type="project" value="InterPro"/>
</dbReference>